<protein>
    <submittedName>
        <fullName evidence="1">Uncharacterized protein</fullName>
    </submittedName>
</protein>
<gene>
    <name evidence="1" type="ORF">D0Y96_18965</name>
</gene>
<dbReference type="Proteomes" id="UP000264702">
    <property type="component" value="Unassembled WGS sequence"/>
</dbReference>
<accession>A0A372IIX9</accession>
<dbReference type="AlphaFoldDB" id="A0A372IIX9"/>
<reference evidence="1 2" key="1">
    <citation type="submission" date="2018-08" db="EMBL/GenBank/DDBJ databases">
        <title>Acidipila sp. 4G-K13, an acidobacterium isolated from forest soil.</title>
        <authorList>
            <person name="Gao Z.-H."/>
            <person name="Qiu L.-H."/>
        </authorList>
    </citation>
    <scope>NUCLEOTIDE SEQUENCE [LARGE SCALE GENOMIC DNA]</scope>
    <source>
        <strain evidence="1 2">4G-K13</strain>
    </source>
</reference>
<evidence type="ECO:0000313" key="1">
    <source>
        <dbReference type="EMBL" id="RFU14896.1"/>
    </source>
</evidence>
<dbReference type="EMBL" id="QVQT01000008">
    <property type="protein sequence ID" value="RFU14896.1"/>
    <property type="molecule type" value="Genomic_DNA"/>
</dbReference>
<proteinExistence type="predicted"/>
<name>A0A372IIX9_9BACT</name>
<keyword evidence="2" id="KW-1185">Reference proteome</keyword>
<evidence type="ECO:0000313" key="2">
    <source>
        <dbReference type="Proteomes" id="UP000264702"/>
    </source>
</evidence>
<organism evidence="1 2">
    <name type="scientific">Paracidobacterium acidisoli</name>
    <dbReference type="NCBI Taxonomy" id="2303751"/>
    <lineage>
        <taxon>Bacteria</taxon>
        <taxon>Pseudomonadati</taxon>
        <taxon>Acidobacteriota</taxon>
        <taxon>Terriglobia</taxon>
        <taxon>Terriglobales</taxon>
        <taxon>Acidobacteriaceae</taxon>
        <taxon>Paracidobacterium</taxon>
    </lineage>
</organism>
<sequence length="287" mass="32171">MPEHPAPEIRQISGRIFRGGDALELAKKYERILIERAGLIEQQGALAAYVDKKRDRRRTPAEIGIECAIRPHRNGNGVHFQVEGSAHSINGSLTGRFNASNYEEARDCLFAMIEATGKWIDPAWFQKLLRDPADGNERRRTRQLKKAAEEKPIIRPDLAADRRGPAWRGLCRALRDLCRQRGSEIPACVVTEREVIFHLPEGRGEVRLSVAERGLLKVTPLSQEIIRMVRIRTGGCAFEFHQALHSPYRMALEITHEIRGLMEGMQSRSAAEVQAPSGAQYGPTPAA</sequence>
<comment type="caution">
    <text evidence="1">The sequence shown here is derived from an EMBL/GenBank/DDBJ whole genome shotgun (WGS) entry which is preliminary data.</text>
</comment>